<evidence type="ECO:0000313" key="3">
    <source>
        <dbReference type="Proteomes" id="UP000031971"/>
    </source>
</evidence>
<dbReference type="RefSeq" id="WP_009871178.1">
    <property type="nucleotide sequence ID" value="NZ_JXSL01000030.1"/>
</dbReference>
<gene>
    <name evidence="2" type="ORF">CCC_00726</name>
</gene>
<reference evidence="2 3" key="1">
    <citation type="submission" date="2015-01" db="EMBL/GenBank/DDBJ databases">
        <title>Genome Sequence of Magnetospirillum magnetotacticum Strain MS-1.</title>
        <authorList>
            <person name="Marinov G.K."/>
            <person name="Smalley M.D."/>
            <person name="DeSalvo G."/>
        </authorList>
    </citation>
    <scope>NUCLEOTIDE SEQUENCE [LARGE SCALE GENOMIC DNA]</scope>
    <source>
        <strain evidence="2 3">MS-1</strain>
    </source>
</reference>
<organism evidence="2 3">
    <name type="scientific">Paramagnetospirillum magnetotacticum MS-1</name>
    <dbReference type="NCBI Taxonomy" id="272627"/>
    <lineage>
        <taxon>Bacteria</taxon>
        <taxon>Pseudomonadati</taxon>
        <taxon>Pseudomonadota</taxon>
        <taxon>Alphaproteobacteria</taxon>
        <taxon>Rhodospirillales</taxon>
        <taxon>Magnetospirillaceae</taxon>
        <taxon>Paramagnetospirillum</taxon>
    </lineage>
</organism>
<dbReference type="Pfam" id="PF12697">
    <property type="entry name" value="Abhydrolase_6"/>
    <property type="match status" value="1"/>
</dbReference>
<dbReference type="InterPro" id="IPR000073">
    <property type="entry name" value="AB_hydrolase_1"/>
</dbReference>
<proteinExistence type="predicted"/>
<name>A0A0C2YSH6_PARME</name>
<accession>A0A0C2YSH6</accession>
<dbReference type="PANTHER" id="PTHR43689:SF8">
    <property type="entry name" value="ALPHA_BETA-HYDROLASES SUPERFAMILY PROTEIN"/>
    <property type="match status" value="1"/>
</dbReference>
<comment type="caution">
    <text evidence="2">The sequence shown here is derived from an EMBL/GenBank/DDBJ whole genome shotgun (WGS) entry which is preliminary data.</text>
</comment>
<keyword evidence="3" id="KW-1185">Reference proteome</keyword>
<dbReference type="AlphaFoldDB" id="A0A0C2YSH6"/>
<dbReference type="SUPFAM" id="SSF53474">
    <property type="entry name" value="alpha/beta-Hydrolases"/>
    <property type="match status" value="1"/>
</dbReference>
<sequence>MWREHQHGLIDLGDQRLEYRWVHPHRPGLPSLVFLHEGLGSVGIWRDFPDKVAEATGCGVFLYSRAGYGRSSPVDLPRPLTYMHHEGLDVLPRLLAHLDLGPVVLIGHSDGASIALIHAGGTPAPDIKGVVCLAPHVMNEEICVASIRDAKTAYESGDLRARLMKLHHDNVDCAFWGWNGAWLDPDFMKWNLEEFLPGITVPVMVIQGRDDEYGSAVQYDSIKAKAGAGAEVVLLESCRHSPHKDQPEAVLAAITRFVQSVG</sequence>
<evidence type="ECO:0000259" key="1">
    <source>
        <dbReference type="Pfam" id="PF12697"/>
    </source>
</evidence>
<dbReference type="EMBL" id="JXSL01000030">
    <property type="protein sequence ID" value="KIL97665.1"/>
    <property type="molecule type" value="Genomic_DNA"/>
</dbReference>
<dbReference type="Proteomes" id="UP000031971">
    <property type="component" value="Unassembled WGS sequence"/>
</dbReference>
<dbReference type="PANTHER" id="PTHR43689">
    <property type="entry name" value="HYDROLASE"/>
    <property type="match status" value="1"/>
</dbReference>
<dbReference type="OrthoDB" id="9779853at2"/>
<evidence type="ECO:0000313" key="2">
    <source>
        <dbReference type="EMBL" id="KIL97665.1"/>
    </source>
</evidence>
<dbReference type="GO" id="GO:0016787">
    <property type="term" value="F:hydrolase activity"/>
    <property type="evidence" value="ECO:0007669"/>
    <property type="project" value="UniProtKB-KW"/>
</dbReference>
<dbReference type="Gene3D" id="3.40.50.1820">
    <property type="entry name" value="alpha/beta hydrolase"/>
    <property type="match status" value="1"/>
</dbReference>
<keyword evidence="2" id="KW-0378">Hydrolase</keyword>
<dbReference type="InterPro" id="IPR029058">
    <property type="entry name" value="AB_hydrolase_fold"/>
</dbReference>
<protein>
    <submittedName>
        <fullName evidence="2">Benzoate degradation ring-cleavage hydrolase</fullName>
    </submittedName>
</protein>
<dbReference type="STRING" id="272627.CCC_00726"/>
<feature type="domain" description="AB hydrolase-1" evidence="1">
    <location>
        <begin position="32"/>
        <end position="253"/>
    </location>
</feature>